<comment type="caution">
    <text evidence="1">The sequence shown here is derived from an EMBL/GenBank/DDBJ whole genome shotgun (WGS) entry which is preliminary data.</text>
</comment>
<accession>A0A392W0P0</accession>
<dbReference type="Proteomes" id="UP000265520">
    <property type="component" value="Unassembled WGS sequence"/>
</dbReference>
<dbReference type="AlphaFoldDB" id="A0A392W0P0"/>
<organism evidence="1 2">
    <name type="scientific">Trifolium medium</name>
    <dbReference type="NCBI Taxonomy" id="97028"/>
    <lineage>
        <taxon>Eukaryota</taxon>
        <taxon>Viridiplantae</taxon>
        <taxon>Streptophyta</taxon>
        <taxon>Embryophyta</taxon>
        <taxon>Tracheophyta</taxon>
        <taxon>Spermatophyta</taxon>
        <taxon>Magnoliopsida</taxon>
        <taxon>eudicotyledons</taxon>
        <taxon>Gunneridae</taxon>
        <taxon>Pentapetalae</taxon>
        <taxon>rosids</taxon>
        <taxon>fabids</taxon>
        <taxon>Fabales</taxon>
        <taxon>Fabaceae</taxon>
        <taxon>Papilionoideae</taxon>
        <taxon>50 kb inversion clade</taxon>
        <taxon>NPAAA clade</taxon>
        <taxon>Hologalegina</taxon>
        <taxon>IRL clade</taxon>
        <taxon>Trifolieae</taxon>
        <taxon>Trifolium</taxon>
    </lineage>
</organism>
<keyword evidence="2" id="KW-1185">Reference proteome</keyword>
<dbReference type="EMBL" id="LXQA011324485">
    <property type="protein sequence ID" value="MCI93263.1"/>
    <property type="molecule type" value="Genomic_DNA"/>
</dbReference>
<feature type="non-terminal residue" evidence="1">
    <location>
        <position position="1"/>
    </location>
</feature>
<reference evidence="1 2" key="1">
    <citation type="journal article" date="2018" name="Front. Plant Sci.">
        <title>Red Clover (Trifolium pratense) and Zigzag Clover (T. medium) - A Picture of Genomic Similarities and Differences.</title>
        <authorList>
            <person name="Dluhosova J."/>
            <person name="Istvanek J."/>
            <person name="Nedelnik J."/>
            <person name="Repkova J."/>
        </authorList>
    </citation>
    <scope>NUCLEOTIDE SEQUENCE [LARGE SCALE GENOMIC DNA]</scope>
    <source>
        <strain evidence="2">cv. 10/8</strain>
        <tissue evidence="1">Leaf</tissue>
    </source>
</reference>
<sequence length="53" mass="5890">NLMEKPEHINENNQSWETTIAARTVGAEKNRTPKGLHAPHPTIGVSLMQISKL</sequence>
<name>A0A392W0P0_9FABA</name>
<evidence type="ECO:0000313" key="2">
    <source>
        <dbReference type="Proteomes" id="UP000265520"/>
    </source>
</evidence>
<protein>
    <submittedName>
        <fullName evidence="1">Uncharacterized protein</fullName>
    </submittedName>
</protein>
<evidence type="ECO:0000313" key="1">
    <source>
        <dbReference type="EMBL" id="MCI93263.1"/>
    </source>
</evidence>
<proteinExistence type="predicted"/>